<dbReference type="InterPro" id="IPR029044">
    <property type="entry name" value="Nucleotide-diphossugar_trans"/>
</dbReference>
<feature type="transmembrane region" description="Helical" evidence="8">
    <location>
        <begin position="340"/>
        <end position="365"/>
    </location>
</feature>
<dbReference type="InterPro" id="IPR002347">
    <property type="entry name" value="SDR_fam"/>
</dbReference>
<evidence type="ECO:0000313" key="9">
    <source>
        <dbReference type="EMBL" id="SFP38093.1"/>
    </source>
</evidence>
<feature type="transmembrane region" description="Helical" evidence="8">
    <location>
        <begin position="489"/>
        <end position="512"/>
    </location>
</feature>
<dbReference type="AlphaFoldDB" id="A0A662ZHN1"/>
<dbReference type="InterPro" id="IPR020904">
    <property type="entry name" value="Sc_DH/Rdtase_CS"/>
</dbReference>
<dbReference type="InterPro" id="IPR036291">
    <property type="entry name" value="NAD(P)-bd_dom_sf"/>
</dbReference>
<dbReference type="SUPFAM" id="SSF51735">
    <property type="entry name" value="NAD(P)-binding Rossmann-fold domains"/>
    <property type="match status" value="1"/>
</dbReference>
<keyword evidence="6 8" id="KW-0472">Membrane</keyword>
<dbReference type="EMBL" id="FOXF01000019">
    <property type="protein sequence ID" value="SFP38093.1"/>
    <property type="molecule type" value="Genomic_DNA"/>
</dbReference>
<dbReference type="SUPFAM" id="SSF53448">
    <property type="entry name" value="Nucleotide-diphospho-sugar transferases"/>
    <property type="match status" value="1"/>
</dbReference>
<feature type="transmembrane region" description="Helical" evidence="8">
    <location>
        <begin position="6"/>
        <end position="27"/>
    </location>
</feature>
<feature type="transmembrane region" description="Helical" evidence="8">
    <location>
        <begin position="776"/>
        <end position="798"/>
    </location>
</feature>
<evidence type="ECO:0000256" key="8">
    <source>
        <dbReference type="SAM" id="Phobius"/>
    </source>
</evidence>
<evidence type="ECO:0000256" key="3">
    <source>
        <dbReference type="ARBA" id="ARBA00022679"/>
    </source>
</evidence>
<name>A0A662ZHN1_9GAMM</name>
<dbReference type="InterPro" id="IPR050321">
    <property type="entry name" value="Glycosyltr_2/OpgH_subfam"/>
</dbReference>
<dbReference type="GO" id="GO:0016757">
    <property type="term" value="F:glycosyltransferase activity"/>
    <property type="evidence" value="ECO:0007669"/>
    <property type="project" value="UniProtKB-KW"/>
</dbReference>
<keyword evidence="10" id="KW-1185">Reference proteome</keyword>
<keyword evidence="2" id="KW-0328">Glycosyltransferase</keyword>
<dbReference type="PROSITE" id="PS00061">
    <property type="entry name" value="ADH_SHORT"/>
    <property type="match status" value="1"/>
</dbReference>
<protein>
    <submittedName>
        <fullName evidence="9">Short-chain dehydrogenase</fullName>
    </submittedName>
</protein>
<evidence type="ECO:0000256" key="5">
    <source>
        <dbReference type="ARBA" id="ARBA00022989"/>
    </source>
</evidence>
<dbReference type="Pfam" id="PF13641">
    <property type="entry name" value="Glyco_tranf_2_3"/>
    <property type="match status" value="1"/>
</dbReference>
<dbReference type="GO" id="GO:0016020">
    <property type="term" value="C:membrane"/>
    <property type="evidence" value="ECO:0007669"/>
    <property type="project" value="UniProtKB-SubCell"/>
</dbReference>
<keyword evidence="5 8" id="KW-1133">Transmembrane helix</keyword>
<proteinExistence type="predicted"/>
<evidence type="ECO:0000256" key="2">
    <source>
        <dbReference type="ARBA" id="ARBA00022676"/>
    </source>
</evidence>
<dbReference type="RefSeq" id="WP_177178513.1">
    <property type="nucleotide sequence ID" value="NZ_FOXF01000019.1"/>
</dbReference>
<reference evidence="9 10" key="1">
    <citation type="submission" date="2016-10" db="EMBL/GenBank/DDBJ databases">
        <authorList>
            <person name="Varghese N."/>
            <person name="Submissions S."/>
        </authorList>
    </citation>
    <scope>NUCLEOTIDE SEQUENCE [LARGE SCALE GENOMIC DNA]</scope>
    <source>
        <strain evidence="9 10">DSM 1361</strain>
    </source>
</reference>
<dbReference type="PANTHER" id="PTHR43867:SF2">
    <property type="entry name" value="CELLULOSE SYNTHASE CATALYTIC SUBUNIT A [UDP-FORMING]"/>
    <property type="match status" value="1"/>
</dbReference>
<dbReference type="Pfam" id="PF00106">
    <property type="entry name" value="adh_short"/>
    <property type="match status" value="1"/>
</dbReference>
<dbReference type="Proteomes" id="UP000243745">
    <property type="component" value="Unassembled WGS sequence"/>
</dbReference>
<dbReference type="Gene3D" id="3.90.550.10">
    <property type="entry name" value="Spore Coat Polysaccharide Biosynthesis Protein SpsA, Chain A"/>
    <property type="match status" value="1"/>
</dbReference>
<evidence type="ECO:0000256" key="1">
    <source>
        <dbReference type="ARBA" id="ARBA00004141"/>
    </source>
</evidence>
<dbReference type="PRINTS" id="PR00081">
    <property type="entry name" value="GDHRDH"/>
</dbReference>
<dbReference type="Gene3D" id="3.40.50.720">
    <property type="entry name" value="NAD(P)-binding Rossmann-like Domain"/>
    <property type="match status" value="1"/>
</dbReference>
<evidence type="ECO:0000313" key="10">
    <source>
        <dbReference type="Proteomes" id="UP000243745"/>
    </source>
</evidence>
<feature type="region of interest" description="Disordered" evidence="7">
    <location>
        <begin position="35"/>
        <end position="61"/>
    </location>
</feature>
<accession>A0A662ZHN1</accession>
<dbReference type="PANTHER" id="PTHR43867">
    <property type="entry name" value="CELLULOSE SYNTHASE CATALYTIC SUBUNIT A [UDP-FORMING]"/>
    <property type="match status" value="1"/>
</dbReference>
<evidence type="ECO:0000256" key="7">
    <source>
        <dbReference type="SAM" id="MobiDB-lite"/>
    </source>
</evidence>
<keyword evidence="3" id="KW-0808">Transferase</keyword>
<feature type="compositionally biased region" description="Basic and acidic residues" evidence="7">
    <location>
        <begin position="406"/>
        <end position="416"/>
    </location>
</feature>
<feature type="transmembrane region" description="Helical" evidence="8">
    <location>
        <begin position="372"/>
        <end position="390"/>
    </location>
</feature>
<gene>
    <name evidence="9" type="ORF">SAMN02910344_01234</name>
</gene>
<feature type="transmembrane region" description="Helical" evidence="8">
    <location>
        <begin position="457"/>
        <end position="477"/>
    </location>
</feature>
<evidence type="ECO:0000256" key="6">
    <source>
        <dbReference type="ARBA" id="ARBA00023136"/>
    </source>
</evidence>
<organism evidence="9 10">
    <name type="scientific">Ruminobacter amylophilus</name>
    <dbReference type="NCBI Taxonomy" id="867"/>
    <lineage>
        <taxon>Bacteria</taxon>
        <taxon>Pseudomonadati</taxon>
        <taxon>Pseudomonadota</taxon>
        <taxon>Gammaproteobacteria</taxon>
        <taxon>Aeromonadales</taxon>
        <taxon>Succinivibrionaceae</taxon>
        <taxon>Ruminobacter</taxon>
    </lineage>
</organism>
<sequence length="802" mass="89241">MIFSIIVQVLLFILVAFFVTFTCYEIIEGQKKVKQSSDDGRDSSSSDKVSEEHTEKSDTEEYDIKDVPTVSILLPVCNEVAVVGQLIKAVSEIEYVDGAYEILLLDDSNEENATAVKRIVEEFNSTRNHADSEKNENASEGFRSGVVQYYSRESKEGFKAGNINYGLMIAKGDFVVVFDADCVPPSDFLIRTIPCFHDSSLGFLQTAIDFRNRNENFITRFLATEIGHKDKMTANFNEEQDLANLTGSSSVWRRKCLDDIGGFSDRTLTEDIDLCYRAQLKGWHYRYLSEVVSYEELPDTISAVRLQRHRWAYGLVRNTFLHICGFAGKSDFTLGQKLNAFMMMSQTFLLASFYALLLIAVPAIFVTEDLGWIFRIICTVFLITAIVWGYNNICGINLTCQTDSDNNGRKNDDAAKEAAPQKTQESSKTAAGDRTENTGCSFLESVAYVLMYLPLSLYYFLAVIEVLLGINVSFVPTPKGGAVMQSNRLATVIFWLEVVSFIYALSGMVFSICYFNLWTLLYTTICTCGFGISLALSAVEGQRRYFENLKHVVITGATGEIGGALARKFARRGMHMTLSGRNEAKLNEIKAQCEKQGAEVDIRILDLRNVDELRAWGSSLADKMPVDLLIANAGLNTNIGEDLEGEPFEEARALVEVNLLSDIALIDSVLPAMRKRGRGQIAILSSLASYYGLVYTPTYCATKAALRNYGNSLRAWLKPDGIKINVILPGYIDSPMCRAMPGPKPFLMKSDRAAGIITRGLYLNLARISFPFPLNLGIWSLSFLPHCLAAPIAALFGYGRMK</sequence>
<comment type="subcellular location">
    <subcellularLocation>
        <location evidence="1">Membrane</location>
        <topology evidence="1">Multi-pass membrane protein</topology>
    </subcellularLocation>
</comment>
<feature type="transmembrane region" description="Helical" evidence="8">
    <location>
        <begin position="518"/>
        <end position="539"/>
    </location>
</feature>
<keyword evidence="4 8" id="KW-0812">Transmembrane</keyword>
<feature type="region of interest" description="Disordered" evidence="7">
    <location>
        <begin position="405"/>
        <end position="434"/>
    </location>
</feature>
<evidence type="ECO:0000256" key="4">
    <source>
        <dbReference type="ARBA" id="ARBA00022692"/>
    </source>
</evidence>